<feature type="domain" description="Trichome birefringence-like C-terminal" evidence="2">
    <location>
        <begin position="193"/>
        <end position="309"/>
    </location>
</feature>
<proteinExistence type="inferred from homology"/>
<protein>
    <recommendedName>
        <fullName evidence="2">Trichome birefringence-like C-terminal domain-containing protein</fullName>
    </recommendedName>
</protein>
<dbReference type="Pfam" id="PF13839">
    <property type="entry name" value="PC-Esterase"/>
    <property type="match status" value="1"/>
</dbReference>
<dbReference type="PANTHER" id="PTHR32285">
    <property type="entry name" value="PROTEIN TRICHOME BIREFRINGENCE-LIKE 9-RELATED"/>
    <property type="match status" value="1"/>
</dbReference>
<feature type="non-terminal residue" evidence="3">
    <location>
        <position position="1"/>
    </location>
</feature>
<dbReference type="OMA" id="IGHPFCD"/>
<name>A0AA38GDZ4_TAXCH</name>
<feature type="non-terminal residue" evidence="3">
    <location>
        <position position="320"/>
    </location>
</feature>
<evidence type="ECO:0000313" key="3">
    <source>
        <dbReference type="EMBL" id="KAH9321701.1"/>
    </source>
</evidence>
<sequence>ESGKWMFNSTPRRLPWNAAGDQYASQCDGRHSAVPGNAVGEWADIIASRGGKWTVREELKWVWRTSDKCPLLPVDRDDFCRLIGAYGNVLVVGDSINHLVQWSLINNLLSNRSDPGVVVDSSNCRTCPSFEVCGEAGMKGFKVGFVRNDRISTISNMSSDTFNNFLEWPWFHLLKEWDIRLLFLNRGAHFEEDEIYAQSLRQTFSVLHSLHPDLLVVFRNTPPGHVNCTSYSRPISHRQVMKKGEDKFHWSEFRRQNALAKKIVEEYEYIYMDVDGMLSRRPDGHINHKDCLHYCIPGPLDSLVELFYNILKFLTKTTNI</sequence>
<dbReference type="PANTHER" id="PTHR32285:SF48">
    <property type="entry name" value="PROTEIN TRICHOME BIREFRINGENCE-LIKE 19"/>
    <property type="match status" value="1"/>
</dbReference>
<evidence type="ECO:0000259" key="2">
    <source>
        <dbReference type="Pfam" id="PF13839"/>
    </source>
</evidence>
<accession>A0AA38GDZ4</accession>
<comment type="caution">
    <text evidence="3">The sequence shown here is derived from an EMBL/GenBank/DDBJ whole genome shotgun (WGS) entry which is preliminary data.</text>
</comment>
<dbReference type="AlphaFoldDB" id="A0AA38GDZ4"/>
<dbReference type="InterPro" id="IPR026057">
    <property type="entry name" value="TBL_C"/>
</dbReference>
<gene>
    <name evidence="3" type="ORF">KI387_016340</name>
</gene>
<comment type="similarity">
    <text evidence="1">Belongs to the PC-esterase family. TBL subfamily.</text>
</comment>
<reference evidence="3 4" key="1">
    <citation type="journal article" date="2021" name="Nat. Plants">
        <title>The Taxus genome provides insights into paclitaxel biosynthesis.</title>
        <authorList>
            <person name="Xiong X."/>
            <person name="Gou J."/>
            <person name="Liao Q."/>
            <person name="Li Y."/>
            <person name="Zhou Q."/>
            <person name="Bi G."/>
            <person name="Li C."/>
            <person name="Du R."/>
            <person name="Wang X."/>
            <person name="Sun T."/>
            <person name="Guo L."/>
            <person name="Liang H."/>
            <person name="Lu P."/>
            <person name="Wu Y."/>
            <person name="Zhang Z."/>
            <person name="Ro D.K."/>
            <person name="Shang Y."/>
            <person name="Huang S."/>
            <person name="Yan J."/>
        </authorList>
    </citation>
    <scope>NUCLEOTIDE SEQUENCE [LARGE SCALE GENOMIC DNA]</scope>
    <source>
        <strain evidence="3">Ta-2019</strain>
    </source>
</reference>
<dbReference type="Proteomes" id="UP000824469">
    <property type="component" value="Unassembled WGS sequence"/>
</dbReference>
<dbReference type="GO" id="GO:0016413">
    <property type="term" value="F:O-acetyltransferase activity"/>
    <property type="evidence" value="ECO:0007669"/>
    <property type="project" value="InterPro"/>
</dbReference>
<dbReference type="EMBL" id="JAHRHJ020000003">
    <property type="protein sequence ID" value="KAH9321701.1"/>
    <property type="molecule type" value="Genomic_DNA"/>
</dbReference>
<evidence type="ECO:0000313" key="4">
    <source>
        <dbReference type="Proteomes" id="UP000824469"/>
    </source>
</evidence>
<organism evidence="3 4">
    <name type="scientific">Taxus chinensis</name>
    <name type="common">Chinese yew</name>
    <name type="synonym">Taxus wallichiana var. chinensis</name>
    <dbReference type="NCBI Taxonomy" id="29808"/>
    <lineage>
        <taxon>Eukaryota</taxon>
        <taxon>Viridiplantae</taxon>
        <taxon>Streptophyta</taxon>
        <taxon>Embryophyta</taxon>
        <taxon>Tracheophyta</taxon>
        <taxon>Spermatophyta</taxon>
        <taxon>Pinopsida</taxon>
        <taxon>Pinidae</taxon>
        <taxon>Conifers II</taxon>
        <taxon>Cupressales</taxon>
        <taxon>Taxaceae</taxon>
        <taxon>Taxus</taxon>
    </lineage>
</organism>
<dbReference type="InterPro" id="IPR029962">
    <property type="entry name" value="TBL"/>
</dbReference>
<keyword evidence="4" id="KW-1185">Reference proteome</keyword>
<evidence type="ECO:0000256" key="1">
    <source>
        <dbReference type="ARBA" id="ARBA00007727"/>
    </source>
</evidence>